<dbReference type="InterPro" id="IPR002549">
    <property type="entry name" value="AI-2E-like"/>
</dbReference>
<evidence type="ECO:0000256" key="1">
    <source>
        <dbReference type="ARBA" id="ARBA00004651"/>
    </source>
</evidence>
<feature type="transmembrane region" description="Helical" evidence="8">
    <location>
        <begin position="158"/>
        <end position="177"/>
    </location>
</feature>
<keyword evidence="7 8" id="KW-0472">Membrane</keyword>
<evidence type="ECO:0000313" key="9">
    <source>
        <dbReference type="EMBL" id="OHA81128.1"/>
    </source>
</evidence>
<dbReference type="Proteomes" id="UP000176997">
    <property type="component" value="Unassembled WGS sequence"/>
</dbReference>
<feature type="transmembrane region" description="Helical" evidence="8">
    <location>
        <begin position="254"/>
        <end position="287"/>
    </location>
</feature>
<dbReference type="EMBL" id="MHUS01000014">
    <property type="protein sequence ID" value="OHA81128.1"/>
    <property type="molecule type" value="Genomic_DNA"/>
</dbReference>
<evidence type="ECO:0000256" key="7">
    <source>
        <dbReference type="ARBA" id="ARBA00023136"/>
    </source>
</evidence>
<evidence type="ECO:0000256" key="2">
    <source>
        <dbReference type="ARBA" id="ARBA00009773"/>
    </source>
</evidence>
<comment type="subcellular location">
    <subcellularLocation>
        <location evidence="1">Cell membrane</location>
        <topology evidence="1">Multi-pass membrane protein</topology>
    </subcellularLocation>
</comment>
<evidence type="ECO:0000256" key="6">
    <source>
        <dbReference type="ARBA" id="ARBA00022989"/>
    </source>
</evidence>
<protein>
    <recommendedName>
        <fullName evidence="11">AI-2E family transporter</fullName>
    </recommendedName>
</protein>
<dbReference type="GO" id="GO:0055085">
    <property type="term" value="P:transmembrane transport"/>
    <property type="evidence" value="ECO:0007669"/>
    <property type="project" value="TreeGrafter"/>
</dbReference>
<dbReference type="PANTHER" id="PTHR21716:SF53">
    <property type="entry name" value="PERMEASE PERM-RELATED"/>
    <property type="match status" value="1"/>
</dbReference>
<keyword evidence="4" id="KW-1003">Cell membrane</keyword>
<sequence length="351" mass="37741">MNEKDNRPIMITFTTGAIIRVLLFILLLEALYLLSDLVLIILTAVVIASAIEPAAKRLSRYHIARVPAVLIVFLFVLVGIVGLFYLVVPFILSESSALLAMLPNYVQSVQQTGQLTPGDAASLSHQISQALPLKEFIDSAKQAVAGISGGFWDIVGNVFGGIFSFILILVLSFYLAIEEHGVESFIRVITPGKHHNYAVGLWHRSQKKIGQWMQGQLLLGAIMGVLVFLLLSIIGMKYAFLLAVFVAVLEIIPIFGPIIAAVPAVLLGFVQGGPGLGILVAGAYVLIQQFENHLIYPLVVKKIIGISPVLVIIALLVGGKIAGFLGVLIAVPVAAALMEFVADVQKEKSMV</sequence>
<evidence type="ECO:0000256" key="4">
    <source>
        <dbReference type="ARBA" id="ARBA00022475"/>
    </source>
</evidence>
<keyword evidence="3" id="KW-0813">Transport</keyword>
<feature type="transmembrane region" description="Helical" evidence="8">
    <location>
        <begin position="217"/>
        <end position="248"/>
    </location>
</feature>
<reference evidence="9 10" key="1">
    <citation type="journal article" date="2016" name="Nat. Commun.">
        <title>Thousands of microbial genomes shed light on interconnected biogeochemical processes in an aquifer system.</title>
        <authorList>
            <person name="Anantharaman K."/>
            <person name="Brown C.T."/>
            <person name="Hug L.A."/>
            <person name="Sharon I."/>
            <person name="Castelle C.J."/>
            <person name="Probst A.J."/>
            <person name="Thomas B.C."/>
            <person name="Singh A."/>
            <person name="Wilkins M.J."/>
            <person name="Karaoz U."/>
            <person name="Brodie E.L."/>
            <person name="Williams K.H."/>
            <person name="Hubbard S.S."/>
            <person name="Banfield J.F."/>
        </authorList>
    </citation>
    <scope>NUCLEOTIDE SEQUENCE [LARGE SCALE GENOMIC DNA]</scope>
</reference>
<dbReference type="Pfam" id="PF01594">
    <property type="entry name" value="AI-2E_transport"/>
    <property type="match status" value="1"/>
</dbReference>
<gene>
    <name evidence="9" type="ORF">A2675_00925</name>
</gene>
<feature type="transmembrane region" description="Helical" evidence="8">
    <location>
        <begin position="67"/>
        <end position="92"/>
    </location>
</feature>
<comment type="similarity">
    <text evidence="2">Belongs to the autoinducer-2 exporter (AI-2E) (TC 2.A.86) family.</text>
</comment>
<keyword evidence="5 8" id="KW-0812">Transmembrane</keyword>
<name>A0A1G2S8X2_9BACT</name>
<dbReference type="STRING" id="1802723.A2675_00925"/>
<feature type="transmembrane region" description="Helical" evidence="8">
    <location>
        <begin position="294"/>
        <end position="315"/>
    </location>
</feature>
<dbReference type="AlphaFoldDB" id="A0A1G2S8X2"/>
<evidence type="ECO:0000256" key="5">
    <source>
        <dbReference type="ARBA" id="ARBA00022692"/>
    </source>
</evidence>
<evidence type="ECO:0008006" key="11">
    <source>
        <dbReference type="Google" id="ProtNLM"/>
    </source>
</evidence>
<accession>A0A1G2S8X2</accession>
<feature type="transmembrane region" description="Helical" evidence="8">
    <location>
        <begin position="321"/>
        <end position="342"/>
    </location>
</feature>
<evidence type="ECO:0000256" key="8">
    <source>
        <dbReference type="SAM" id="Phobius"/>
    </source>
</evidence>
<dbReference type="PANTHER" id="PTHR21716">
    <property type="entry name" value="TRANSMEMBRANE PROTEIN"/>
    <property type="match status" value="1"/>
</dbReference>
<evidence type="ECO:0000313" key="10">
    <source>
        <dbReference type="Proteomes" id="UP000176997"/>
    </source>
</evidence>
<comment type="caution">
    <text evidence="9">The sequence shown here is derived from an EMBL/GenBank/DDBJ whole genome shotgun (WGS) entry which is preliminary data.</text>
</comment>
<evidence type="ECO:0000256" key="3">
    <source>
        <dbReference type="ARBA" id="ARBA00022448"/>
    </source>
</evidence>
<keyword evidence="6 8" id="KW-1133">Transmembrane helix</keyword>
<dbReference type="GO" id="GO:0005886">
    <property type="term" value="C:plasma membrane"/>
    <property type="evidence" value="ECO:0007669"/>
    <property type="project" value="UniProtKB-SubCell"/>
</dbReference>
<proteinExistence type="inferred from homology"/>
<organism evidence="9 10">
    <name type="scientific">Candidatus Yonathbacteria bacterium RIFCSPHIGHO2_01_FULL_51_10</name>
    <dbReference type="NCBI Taxonomy" id="1802723"/>
    <lineage>
        <taxon>Bacteria</taxon>
        <taxon>Candidatus Yonathiibacteriota</taxon>
    </lineage>
</organism>
<feature type="transmembrane region" description="Helical" evidence="8">
    <location>
        <begin position="37"/>
        <end position="55"/>
    </location>
</feature>